<proteinExistence type="predicted"/>
<keyword evidence="3" id="KW-1185">Reference proteome</keyword>
<comment type="caution">
    <text evidence="2">The sequence shown here is derived from an EMBL/GenBank/DDBJ whole genome shotgun (WGS) entry which is preliminary data.</text>
</comment>
<feature type="region of interest" description="Disordered" evidence="1">
    <location>
        <begin position="824"/>
        <end position="851"/>
    </location>
</feature>
<sequence length="892" mass="99957">MSFESAFQPSSSSSIIPVPEYFNRAHNSAIGAFSNFSAVHGNQNNYYNQEQKRVTRYIVGTQEEEAEYEQFPEVLRSQFIAFRNICSRPIYRKEHYKWMECGRRTVVAGELVIGGGVSKCLTVLYSGERAEEAWKEDFRQFGGIRRSENAQLAAINLSSIPMLVLTGDLVPLAHLKDRVGIIGEGYLRALARQMDCYVGDTLWMDTSRGVFCRGPRGPYCYIKGYFDFEKKLSLDAELLKEDVMARYLGSIKQNRKVIDGLFSDSQANASQTEVNRPTVMSTLTNTILALGRGVWKEGKESCLGEREELANGATSTDTAQVSICGQVVMNQYVTGLYRPQVSFMPTEFLWRVTWTYMAGYHIQNLNNKDVGHLHPSTSSSLPSPHPPSGLLIQMVRMPSPPTAAMTLVFLSALSWNATRHILGQLPPTKLCKPIRLLKALTPKQLTSLDVMDTASTRSQISLFQLAILKKFPNLSLRESELVLPEKLLGNLPDSEAQQQRREESPPIYLFIPPLSTSTFWSFDPDGQNTDLCHHLGLPISLWMKCWQYSWSAATYKAMQTYQIAQGFNPNTNEFARHNRYRIYKTAEQTLPSRFEELEDSEPTEISRLPYTWKIYLQELHLVTSSPTIPRRMPPHTAAVSFKKVLDILPTVSIKTNEAHPIWISQISRASTLPKLAAPFHKDVPPSENNIRVHAKDLATVPPTNEHTILLPSQHPPTDIILSVSSLDVQSILRQEKTTNEFVCKQSIGPPLSVARVWFYVTAPEFSLIVYICEVGTMMTADVKTKGKGLKSAPREGTILPVPTSMLEAIPWHMQQLVWSLRSETPTPAAGAGGEKARMKRKASEVTDADGDEDIEVTRMGKRVRRSPGVASRNSSLAAVSMMNPPCDAMDID</sequence>
<evidence type="ECO:0000313" key="2">
    <source>
        <dbReference type="EMBL" id="KAL0569967.1"/>
    </source>
</evidence>
<name>A0ABR3F407_9AGAR</name>
<dbReference type="EMBL" id="JBAHYK010001016">
    <property type="protein sequence ID" value="KAL0569967.1"/>
    <property type="molecule type" value="Genomic_DNA"/>
</dbReference>
<accession>A0ABR3F407</accession>
<reference evidence="2 3" key="1">
    <citation type="submission" date="2024-02" db="EMBL/GenBank/DDBJ databases">
        <title>A draft genome for the cacao thread blight pathogen Marasmius crinis-equi.</title>
        <authorList>
            <person name="Cohen S.P."/>
            <person name="Baruah I.K."/>
            <person name="Amoako-Attah I."/>
            <person name="Bukari Y."/>
            <person name="Meinhardt L.W."/>
            <person name="Bailey B.A."/>
        </authorList>
    </citation>
    <scope>NUCLEOTIDE SEQUENCE [LARGE SCALE GENOMIC DNA]</scope>
    <source>
        <strain evidence="2 3">GH-76</strain>
    </source>
</reference>
<dbReference type="Proteomes" id="UP001465976">
    <property type="component" value="Unassembled WGS sequence"/>
</dbReference>
<organism evidence="2 3">
    <name type="scientific">Marasmius crinis-equi</name>
    <dbReference type="NCBI Taxonomy" id="585013"/>
    <lineage>
        <taxon>Eukaryota</taxon>
        <taxon>Fungi</taxon>
        <taxon>Dikarya</taxon>
        <taxon>Basidiomycota</taxon>
        <taxon>Agaricomycotina</taxon>
        <taxon>Agaricomycetes</taxon>
        <taxon>Agaricomycetidae</taxon>
        <taxon>Agaricales</taxon>
        <taxon>Marasmiineae</taxon>
        <taxon>Marasmiaceae</taxon>
        <taxon>Marasmius</taxon>
    </lineage>
</organism>
<evidence type="ECO:0000313" key="3">
    <source>
        <dbReference type="Proteomes" id="UP001465976"/>
    </source>
</evidence>
<evidence type="ECO:0000256" key="1">
    <source>
        <dbReference type="SAM" id="MobiDB-lite"/>
    </source>
</evidence>
<protein>
    <submittedName>
        <fullName evidence="2">Uncharacterized protein</fullName>
    </submittedName>
</protein>
<gene>
    <name evidence="2" type="ORF">V5O48_011985</name>
</gene>